<reference evidence="1" key="1">
    <citation type="journal article" date="2022" name="ISME J.">
        <title>Identification of active gaseous-alkane degraders at natural gas seeps.</title>
        <authorList>
            <person name="Farhan Ul Haque M."/>
            <person name="Hernandez M."/>
            <person name="Crombie A.T."/>
            <person name="Murrell J.C."/>
        </authorList>
    </citation>
    <scope>NUCLEOTIDE SEQUENCE</scope>
    <source>
        <strain evidence="1">PC2</strain>
    </source>
</reference>
<protein>
    <submittedName>
        <fullName evidence="1">Uncharacterized protein</fullName>
    </submittedName>
</protein>
<accession>A0ABS9Z2Q1</accession>
<keyword evidence="2" id="KW-1185">Reference proteome</keyword>
<evidence type="ECO:0000313" key="2">
    <source>
        <dbReference type="Proteomes" id="UP001139104"/>
    </source>
</evidence>
<organism evidence="1 2">
    <name type="scientific">Candidatus Rhodoblastus alkanivorans</name>
    <dbReference type="NCBI Taxonomy" id="2954117"/>
    <lineage>
        <taxon>Bacteria</taxon>
        <taxon>Pseudomonadati</taxon>
        <taxon>Pseudomonadota</taxon>
        <taxon>Alphaproteobacteria</taxon>
        <taxon>Hyphomicrobiales</taxon>
        <taxon>Rhodoblastaceae</taxon>
        <taxon>Rhodoblastus</taxon>
    </lineage>
</organism>
<dbReference type="Proteomes" id="UP001139104">
    <property type="component" value="Unassembled WGS sequence"/>
</dbReference>
<dbReference type="RefSeq" id="WP_243065769.1">
    <property type="nucleotide sequence ID" value="NZ_JAIVFK010000017.1"/>
</dbReference>
<sequence>MYIGSDLPAKDLAAVLLKNEADLAVISYVLPTPASAQMQRDLARALSGRVEIWLGGPAGRIQDLGTLPAGVAALHSFAPFAERLSLRSR</sequence>
<comment type="caution">
    <text evidence="1">The sequence shown here is derived from an EMBL/GenBank/DDBJ whole genome shotgun (WGS) entry which is preliminary data.</text>
</comment>
<gene>
    <name evidence="1" type="ORF">K2U94_02890</name>
</gene>
<dbReference type="EMBL" id="JAIVFP010000001">
    <property type="protein sequence ID" value="MCI4681720.1"/>
    <property type="molecule type" value="Genomic_DNA"/>
</dbReference>
<evidence type="ECO:0000313" key="1">
    <source>
        <dbReference type="EMBL" id="MCI4681720.1"/>
    </source>
</evidence>
<dbReference type="Gene3D" id="3.40.50.280">
    <property type="entry name" value="Cobalamin-binding domain"/>
    <property type="match status" value="1"/>
</dbReference>
<name>A0ABS9Z2Q1_9HYPH</name>
<proteinExistence type="predicted"/>